<dbReference type="PRINTS" id="PR01437">
    <property type="entry name" value="NUOXDRDTASE4"/>
</dbReference>
<comment type="similarity">
    <text evidence="2">Belongs to the complex I subunit 4 family.</text>
</comment>
<dbReference type="EMBL" id="SLWY01000003">
    <property type="protein sequence ID" value="TCO83068.1"/>
    <property type="molecule type" value="Genomic_DNA"/>
</dbReference>
<feature type="transmembrane region" description="Helical" evidence="12">
    <location>
        <begin position="418"/>
        <end position="440"/>
    </location>
</feature>
<keyword evidence="8 12" id="KW-0472">Membrane</keyword>
<evidence type="ECO:0000256" key="11">
    <source>
        <dbReference type="RuleBase" id="RU000320"/>
    </source>
</evidence>
<dbReference type="OrthoDB" id="9768329at2"/>
<evidence type="ECO:0000256" key="8">
    <source>
        <dbReference type="ARBA" id="ARBA00023136"/>
    </source>
</evidence>
<comment type="subcellular location">
    <subcellularLocation>
        <location evidence="1">Endomembrane system</location>
        <topology evidence="1">Multi-pass membrane protein</topology>
    </subcellularLocation>
    <subcellularLocation>
        <location evidence="11">Membrane</location>
        <topology evidence="11">Multi-pass membrane protein</topology>
    </subcellularLocation>
</comment>
<dbReference type="Proteomes" id="UP000295765">
    <property type="component" value="Unassembled WGS sequence"/>
</dbReference>
<dbReference type="NCBIfam" id="NF004501">
    <property type="entry name" value="PRK05846.1-5"/>
    <property type="match status" value="1"/>
</dbReference>
<comment type="caution">
    <text evidence="15">The sequence shown here is derived from an EMBL/GenBank/DDBJ whole genome shotgun (WGS) entry which is preliminary data.</text>
</comment>
<name>A0A4R2L6N4_9GAMM</name>
<keyword evidence="7" id="KW-0520">NAD</keyword>
<protein>
    <recommendedName>
        <fullName evidence="3">NADH-quinone oxidoreductase subunit M</fullName>
    </recommendedName>
    <alternativeName>
        <fullName evidence="9">NADH dehydrogenase I subunit M</fullName>
    </alternativeName>
    <alternativeName>
        <fullName evidence="10">NDH-1 subunit M</fullName>
    </alternativeName>
</protein>
<dbReference type="InterPro" id="IPR003918">
    <property type="entry name" value="NADH_UbQ_OxRdtase"/>
</dbReference>
<dbReference type="GO" id="GO:0008137">
    <property type="term" value="F:NADH dehydrogenase (ubiquinone) activity"/>
    <property type="evidence" value="ECO:0007669"/>
    <property type="project" value="InterPro"/>
</dbReference>
<feature type="transmembrane region" description="Helical" evidence="12">
    <location>
        <begin position="6"/>
        <end position="24"/>
    </location>
</feature>
<dbReference type="InterPro" id="IPR001750">
    <property type="entry name" value="ND/Mrp_TM"/>
</dbReference>
<feature type="domain" description="NADH:ubiquinone oxidoreductase chain 4 N-terminal" evidence="14">
    <location>
        <begin position="73"/>
        <end position="122"/>
    </location>
</feature>
<dbReference type="GO" id="GO:0016020">
    <property type="term" value="C:membrane"/>
    <property type="evidence" value="ECO:0007669"/>
    <property type="project" value="UniProtKB-SubCell"/>
</dbReference>
<dbReference type="Pfam" id="PF01059">
    <property type="entry name" value="Oxidored_q5_N"/>
    <property type="match status" value="1"/>
</dbReference>
<dbReference type="InterPro" id="IPR010227">
    <property type="entry name" value="NADH_Q_OxRdtase_chainM/4"/>
</dbReference>
<dbReference type="NCBIfam" id="NF004499">
    <property type="entry name" value="PRK05846.1-3"/>
    <property type="match status" value="1"/>
</dbReference>
<keyword evidence="5" id="KW-1278">Translocase</keyword>
<sequence>MLSELPILSLVIWLPILGGAAVLFVGDENSAAARRLALVVACATFAVSLPLWTAFDGTTALMQFEELWPWIPAFSVNYHLGIDGFSMPLILLTAFMTVIVVIAGWEVVQYRVAQYLAAFLIMEGLMIGVFASLDAMLFYVFFEAMLIPMFLIIGIWGGPRRVYATIKFFLYTFFGSVFMLIALLYMYFKSGSFEIIGFHALKLSMSEQILIFLAFVMAFAVKVPMWPVHTWLPDAHVEAPTGGSVILAAITLKIGGYGFVRFALPITPDAAAHLDWLILTMSLVAVVYIGLVALVQQDMKKLIAYSSIAHMGFVTLGFFLIFGIMRSTGSVNGAVMGIQGGMIQMVSHGFISGAMFLCVGVLYDRVHSRQIKDYGGVVNTMPMFAAFMVLFGLANSGLPGTSGFVGEFLVILSSFKSSFWIAFLAALTLILGAAYTLWLIKRVVFGDIGNKHVAELQDVNVREFCMLALLAIAVLILGIWPAPLVDVMNPTVENLVRHIIVSKI</sequence>
<evidence type="ECO:0000256" key="4">
    <source>
        <dbReference type="ARBA" id="ARBA00022692"/>
    </source>
</evidence>
<evidence type="ECO:0000256" key="2">
    <source>
        <dbReference type="ARBA" id="ARBA00009025"/>
    </source>
</evidence>
<keyword evidence="4 11" id="KW-0812">Transmembrane</keyword>
<feature type="transmembrane region" description="Helical" evidence="12">
    <location>
        <begin position="168"/>
        <end position="188"/>
    </location>
</feature>
<dbReference type="AlphaFoldDB" id="A0A4R2L6N4"/>
<evidence type="ECO:0000313" key="16">
    <source>
        <dbReference type="Proteomes" id="UP000295765"/>
    </source>
</evidence>
<evidence type="ECO:0000256" key="7">
    <source>
        <dbReference type="ARBA" id="ARBA00023027"/>
    </source>
</evidence>
<accession>A0A4R2L6N4</accession>
<evidence type="ECO:0000259" key="14">
    <source>
        <dbReference type="Pfam" id="PF01059"/>
    </source>
</evidence>
<dbReference type="PANTHER" id="PTHR43507:SF1">
    <property type="entry name" value="NADH-UBIQUINONE OXIDOREDUCTASE CHAIN 4"/>
    <property type="match status" value="1"/>
</dbReference>
<dbReference type="Pfam" id="PF00361">
    <property type="entry name" value="Proton_antipo_M"/>
    <property type="match status" value="1"/>
</dbReference>
<evidence type="ECO:0000259" key="13">
    <source>
        <dbReference type="Pfam" id="PF00361"/>
    </source>
</evidence>
<feature type="transmembrane region" description="Helical" evidence="12">
    <location>
        <begin position="302"/>
        <end position="325"/>
    </location>
</feature>
<feature type="transmembrane region" description="Helical" evidence="12">
    <location>
        <begin position="244"/>
        <end position="264"/>
    </location>
</feature>
<evidence type="ECO:0000256" key="12">
    <source>
        <dbReference type="SAM" id="Phobius"/>
    </source>
</evidence>
<feature type="transmembrane region" description="Helical" evidence="12">
    <location>
        <begin position="375"/>
        <end position="398"/>
    </location>
</feature>
<feature type="transmembrane region" description="Helical" evidence="12">
    <location>
        <begin position="345"/>
        <end position="363"/>
    </location>
</feature>
<feature type="transmembrane region" description="Helical" evidence="12">
    <location>
        <begin position="208"/>
        <end position="232"/>
    </location>
</feature>
<dbReference type="GO" id="GO:0042773">
    <property type="term" value="P:ATP synthesis coupled electron transport"/>
    <property type="evidence" value="ECO:0007669"/>
    <property type="project" value="InterPro"/>
</dbReference>
<keyword evidence="16" id="KW-1185">Reference proteome</keyword>
<dbReference type="GO" id="GO:0003954">
    <property type="term" value="F:NADH dehydrogenase activity"/>
    <property type="evidence" value="ECO:0007669"/>
    <property type="project" value="TreeGrafter"/>
</dbReference>
<organism evidence="15 16">
    <name type="scientific">Plasticicumulans lactativorans</name>
    <dbReference type="NCBI Taxonomy" id="1133106"/>
    <lineage>
        <taxon>Bacteria</taxon>
        <taxon>Pseudomonadati</taxon>
        <taxon>Pseudomonadota</taxon>
        <taxon>Gammaproteobacteria</taxon>
        <taxon>Candidatus Competibacteraceae</taxon>
        <taxon>Plasticicumulans</taxon>
    </lineage>
</organism>
<dbReference type="GO" id="GO:0048039">
    <property type="term" value="F:ubiquinone binding"/>
    <property type="evidence" value="ECO:0007669"/>
    <property type="project" value="TreeGrafter"/>
</dbReference>
<evidence type="ECO:0000256" key="1">
    <source>
        <dbReference type="ARBA" id="ARBA00004127"/>
    </source>
</evidence>
<evidence type="ECO:0000313" key="15">
    <source>
        <dbReference type="EMBL" id="TCO83068.1"/>
    </source>
</evidence>
<gene>
    <name evidence="15" type="ORF">EV699_103117</name>
</gene>
<evidence type="ECO:0000256" key="5">
    <source>
        <dbReference type="ARBA" id="ARBA00022967"/>
    </source>
</evidence>
<dbReference type="PANTHER" id="PTHR43507">
    <property type="entry name" value="NADH-UBIQUINONE OXIDOREDUCTASE CHAIN 4"/>
    <property type="match status" value="1"/>
</dbReference>
<keyword evidence="6 12" id="KW-1133">Transmembrane helix</keyword>
<dbReference type="InterPro" id="IPR000260">
    <property type="entry name" value="NADH4_N"/>
</dbReference>
<feature type="transmembrane region" description="Helical" evidence="12">
    <location>
        <begin position="276"/>
        <end position="295"/>
    </location>
</feature>
<feature type="transmembrane region" description="Helical" evidence="12">
    <location>
        <begin position="36"/>
        <end position="55"/>
    </location>
</feature>
<feature type="transmembrane region" description="Helical" evidence="12">
    <location>
        <begin position="85"/>
        <end position="105"/>
    </location>
</feature>
<evidence type="ECO:0000256" key="9">
    <source>
        <dbReference type="ARBA" id="ARBA00031584"/>
    </source>
</evidence>
<dbReference type="GO" id="GO:0012505">
    <property type="term" value="C:endomembrane system"/>
    <property type="evidence" value="ECO:0007669"/>
    <property type="project" value="UniProtKB-SubCell"/>
</dbReference>
<dbReference type="NCBIfam" id="TIGR01972">
    <property type="entry name" value="NDH_I_M"/>
    <property type="match status" value="1"/>
</dbReference>
<dbReference type="RefSeq" id="WP_132538782.1">
    <property type="nucleotide sequence ID" value="NZ_SLWY01000003.1"/>
</dbReference>
<evidence type="ECO:0000256" key="3">
    <source>
        <dbReference type="ARBA" id="ARBA00019906"/>
    </source>
</evidence>
<proteinExistence type="inferred from homology"/>
<feature type="transmembrane region" description="Helical" evidence="12">
    <location>
        <begin position="112"/>
        <end position="131"/>
    </location>
</feature>
<evidence type="ECO:0000256" key="10">
    <source>
        <dbReference type="ARBA" id="ARBA00032798"/>
    </source>
</evidence>
<feature type="transmembrane region" description="Helical" evidence="12">
    <location>
        <begin position="461"/>
        <end position="480"/>
    </location>
</feature>
<feature type="transmembrane region" description="Helical" evidence="12">
    <location>
        <begin position="137"/>
        <end position="156"/>
    </location>
</feature>
<reference evidence="15 16" key="1">
    <citation type="submission" date="2019-03" db="EMBL/GenBank/DDBJ databases">
        <title>Genomic Encyclopedia of Type Strains, Phase IV (KMG-IV): sequencing the most valuable type-strain genomes for metagenomic binning, comparative biology and taxonomic classification.</title>
        <authorList>
            <person name="Goeker M."/>
        </authorList>
    </citation>
    <scope>NUCLEOTIDE SEQUENCE [LARGE SCALE GENOMIC DNA]</scope>
    <source>
        <strain evidence="15 16">DSM 25287</strain>
    </source>
</reference>
<feature type="domain" description="NADH:quinone oxidoreductase/Mrp antiporter transmembrane" evidence="13">
    <location>
        <begin position="133"/>
        <end position="428"/>
    </location>
</feature>
<evidence type="ECO:0000256" key="6">
    <source>
        <dbReference type="ARBA" id="ARBA00022989"/>
    </source>
</evidence>
<dbReference type="GO" id="GO:0015990">
    <property type="term" value="P:electron transport coupled proton transport"/>
    <property type="evidence" value="ECO:0007669"/>
    <property type="project" value="TreeGrafter"/>
</dbReference>